<dbReference type="Proteomes" id="UP000182771">
    <property type="component" value="Unassembled WGS sequence"/>
</dbReference>
<organism evidence="2 3">
    <name type="scientific">Capnocytophaga granulosa</name>
    <dbReference type="NCBI Taxonomy" id="45242"/>
    <lineage>
        <taxon>Bacteria</taxon>
        <taxon>Pseudomonadati</taxon>
        <taxon>Bacteroidota</taxon>
        <taxon>Flavobacteriia</taxon>
        <taxon>Flavobacteriales</taxon>
        <taxon>Flavobacteriaceae</taxon>
        <taxon>Capnocytophaga</taxon>
    </lineage>
</organism>
<gene>
    <name evidence="2" type="ORF">SAMN05444420_102153</name>
</gene>
<proteinExistence type="predicted"/>
<evidence type="ECO:0000313" key="3">
    <source>
        <dbReference type="Proteomes" id="UP000182771"/>
    </source>
</evidence>
<feature type="region of interest" description="Disordered" evidence="1">
    <location>
        <begin position="75"/>
        <end position="99"/>
    </location>
</feature>
<dbReference type="RefSeq" id="WP_016420253.1">
    <property type="nucleotide sequence ID" value="NZ_FNND01000002.1"/>
</dbReference>
<dbReference type="GeneID" id="85016250"/>
<accession>A0A1H2TCE8</accession>
<sequence length="638" mass="72304">MEEALEILWTYARREPLDNNGETIVPTVNNSIAAIRIIMRLEGWAMGSEKRKVNSEKRATHNKPARGCRGEWQFAQSQNAQSQNTQSKFAQYNTDNNTNNHNPNMGELLTYSALADFAPTPAQHQYPLPNTAYNNYPSEAFACLVAPSPSERGLGERNSTAGASLQLVPQENLLSFTRHTLPAFAPAPFHIAYYEVLTRFAMGEIKKLMITMPPQHGKSEGATRRLPAFVLGQDPDKRIAIVSYNAIKARKFNRELQRIMDDDRYYELFPQTLLAGQASYQEQGRRSRNYARNSDECEIVGYQGSFKTIGVGGSLTGEPVDMLIMDDLYKDASSAWSPVIRQNVADWYDTVASTRLHNDSQQLLVFTRWHMEDLAGRLLEQEGVYDPIENPQGWLLVSFPAIQNRPPSEQDPRAEGEPLWPERHSLSKLLEIKGRSPTVFESLYQQNPQPSQGLMYEEFSCYTDLPSRSYSVAYIDAADSGADYLCALFYKEAEDGNYITDVLYTKDPMEVTETTLTYMLQQHQVERCHIESNNGGNLFVSNLQQRSWDTGNRLTRFNPFHQNQNKTARIFAASASVQKLIKMPLDWKKRFPKFARDLTGYLRVGTNAHDDAPDALTGSIECRQPPKRVSVAEMFGVR</sequence>
<dbReference type="Pfam" id="PF03237">
    <property type="entry name" value="Terminase_6N"/>
    <property type="match status" value="1"/>
</dbReference>
<name>A0A1H2TCE8_9FLAO</name>
<evidence type="ECO:0000313" key="2">
    <source>
        <dbReference type="EMBL" id="SDW41581.1"/>
    </source>
</evidence>
<reference evidence="2 3" key="1">
    <citation type="submission" date="2016-10" db="EMBL/GenBank/DDBJ databases">
        <authorList>
            <person name="Varghese N."/>
            <person name="Submissions S."/>
        </authorList>
    </citation>
    <scope>NUCLEOTIDE SEQUENCE [LARGE SCALE GENOMIC DNA]</scope>
    <source>
        <strain evidence="2 3">DSM 11449</strain>
    </source>
</reference>
<keyword evidence="3" id="KW-1185">Reference proteome</keyword>
<protein>
    <submittedName>
        <fullName evidence="2">Phage uncharacterized protein (Putative large terminase), C-terminal domain-containing protein</fullName>
    </submittedName>
</protein>
<evidence type="ECO:0000256" key="1">
    <source>
        <dbReference type="SAM" id="MobiDB-lite"/>
    </source>
</evidence>
<dbReference type="OrthoDB" id="9771580at2"/>
<comment type="caution">
    <text evidence="2">The sequence shown here is derived from an EMBL/GenBank/DDBJ whole genome shotgun (WGS) entry which is preliminary data.</text>
</comment>
<dbReference type="EMBL" id="FNND01000002">
    <property type="protein sequence ID" value="SDW41581.1"/>
    <property type="molecule type" value="Genomic_DNA"/>
</dbReference>
<dbReference type="InterPro" id="IPR006517">
    <property type="entry name" value="Phage_terminase_lsu-like_C"/>
</dbReference>
<dbReference type="AlphaFoldDB" id="A0A1H2TCE8"/>
<dbReference type="NCBIfam" id="TIGR01630">
    <property type="entry name" value="psiM2_ORF9"/>
    <property type="match status" value="1"/>
</dbReference>